<sequence>MRKVYKKEWKELIDKAMKENNTTDLSFLWSQYEEIERNGYFSLPF</sequence>
<reference evidence="1 2" key="2">
    <citation type="journal article" date="2015" name="Arch. Virol.">
        <title>Complete genome sequence analysis and identification of putative metallo-beta-lactamase and SpoIIIE homologs in Bacillus cereus group phage BCP8-2, a new member of the proposed Bastille-like group.</title>
        <authorList>
            <person name="Asare P.T."/>
            <person name="Bandara N."/>
            <person name="Jeong T.Y."/>
            <person name="Ryu S."/>
            <person name="Klumpp J."/>
            <person name="Kim K.P."/>
        </authorList>
    </citation>
    <scope>NUCLEOTIDE SEQUENCE [LARGE SCALE GENOMIC DNA]</scope>
    <source>
        <strain evidence="1">BCP8-2</strain>
    </source>
</reference>
<dbReference type="KEGG" id="vg:24723326"/>
<evidence type="ECO:0000313" key="1">
    <source>
        <dbReference type="EMBL" id="AHJ87100.1"/>
    </source>
</evidence>
<dbReference type="Proteomes" id="UP000033014">
    <property type="component" value="Segment"/>
</dbReference>
<accession>A0A0E3D9E3</accession>
<protein>
    <submittedName>
        <fullName evidence="1">Uncharacterized protein</fullName>
    </submittedName>
</protein>
<reference evidence="2" key="1">
    <citation type="submission" date="2014-01" db="EMBL/GenBank/DDBJ databases">
        <title>Genomic and Proteomic Analysis of Broad Host Range Virulent Bacillus Group Phage BCP8-2 Leading To the Creation of New Genus within Myoviruses.</title>
        <authorList>
            <person name="Bandara N."/>
            <person name="Asare P.T."/>
            <person name="Kim K.P."/>
        </authorList>
    </citation>
    <scope>NUCLEOTIDE SEQUENCE [LARGE SCALE GENOMIC DNA]</scope>
</reference>
<proteinExistence type="predicted"/>
<name>A0A0E3D9E3_9CAUD</name>
<gene>
    <name evidence="1" type="ORF">BCP8-2_062</name>
</gene>
<dbReference type="EMBL" id="KJ081346">
    <property type="protein sequence ID" value="AHJ87100.1"/>
    <property type="molecule type" value="Genomic_DNA"/>
</dbReference>
<dbReference type="GeneID" id="24723326"/>
<evidence type="ECO:0000313" key="2">
    <source>
        <dbReference type="Proteomes" id="UP000033014"/>
    </source>
</evidence>
<keyword evidence="2" id="KW-1185">Reference proteome</keyword>
<organism evidence="1 2">
    <name type="scientific">Bacillus phage BCP8-2</name>
    <dbReference type="NCBI Taxonomy" id="1129192"/>
    <lineage>
        <taxon>Viruses</taxon>
        <taxon>Duplodnaviria</taxon>
        <taxon>Heunggongvirae</taxon>
        <taxon>Uroviricota</taxon>
        <taxon>Caudoviricetes</taxon>
        <taxon>Herelleviridae</taxon>
        <taxon>Bastillevirinae</taxon>
        <taxon>Caeruleovirus</taxon>
        <taxon>Caeruleovirus BCP82</taxon>
    </lineage>
</organism>
<dbReference type="RefSeq" id="YP_009149623.1">
    <property type="nucleotide sequence ID" value="NC_027355.1"/>
</dbReference>